<dbReference type="PANTHER" id="PTHR14969:SF13">
    <property type="entry name" value="AT30094P"/>
    <property type="match status" value="1"/>
</dbReference>
<dbReference type="Proteomes" id="UP000293562">
    <property type="component" value="Unassembled WGS sequence"/>
</dbReference>
<evidence type="ECO:0000256" key="1">
    <source>
        <dbReference type="SAM" id="Phobius"/>
    </source>
</evidence>
<accession>A0A4Q7VHE7</accession>
<keyword evidence="4" id="KW-1185">Reference proteome</keyword>
<evidence type="ECO:0000313" key="4">
    <source>
        <dbReference type="Proteomes" id="UP000293562"/>
    </source>
</evidence>
<sequence>MRFYVFIFFLFPLQIFASNQLSDSLKENTRHEYVLNLKNTVIPISLFTIGFIGIESDALKSFNREVREEVRENIDRQFTADDFLQYAPGAMVYANDLLGVKGKHKLQNQLLIHGTSLFIMGAIVNTLKYSEKVERPDHSSFNSFPSGHTAMAFANAEFLYQEYKDKSIWYGIAGYTIASSIGVFRIVNNRHWVTDVLAGAGIGIFSTKLSYFLYDRVFAKKNNKTKTTLISPFYNSKQLGLCCSITF</sequence>
<dbReference type="SMART" id="SM00014">
    <property type="entry name" value="acidPPc"/>
    <property type="match status" value="1"/>
</dbReference>
<dbReference type="PANTHER" id="PTHR14969">
    <property type="entry name" value="SPHINGOSINE-1-PHOSPHATE PHOSPHOHYDROLASE"/>
    <property type="match status" value="1"/>
</dbReference>
<organism evidence="3 4">
    <name type="scientific">Ancylomarina subtilis</name>
    <dbReference type="NCBI Taxonomy" id="1639035"/>
    <lineage>
        <taxon>Bacteria</taxon>
        <taxon>Pseudomonadati</taxon>
        <taxon>Bacteroidota</taxon>
        <taxon>Bacteroidia</taxon>
        <taxon>Marinilabiliales</taxon>
        <taxon>Marinifilaceae</taxon>
        <taxon>Ancylomarina</taxon>
    </lineage>
</organism>
<dbReference type="AlphaFoldDB" id="A0A4Q7VHE7"/>
<keyword evidence="1" id="KW-1133">Transmembrane helix</keyword>
<evidence type="ECO:0000313" key="3">
    <source>
        <dbReference type="EMBL" id="RZT95510.1"/>
    </source>
</evidence>
<keyword evidence="1" id="KW-0812">Transmembrane</keyword>
<proteinExistence type="predicted"/>
<evidence type="ECO:0000259" key="2">
    <source>
        <dbReference type="SMART" id="SM00014"/>
    </source>
</evidence>
<dbReference type="Pfam" id="PF01569">
    <property type="entry name" value="PAP2"/>
    <property type="match status" value="1"/>
</dbReference>
<dbReference type="InterPro" id="IPR036938">
    <property type="entry name" value="PAP2/HPO_sf"/>
</dbReference>
<name>A0A4Q7VHE7_9BACT</name>
<dbReference type="EMBL" id="SHKN01000001">
    <property type="protein sequence ID" value="RZT95510.1"/>
    <property type="molecule type" value="Genomic_DNA"/>
</dbReference>
<dbReference type="CDD" id="cd03394">
    <property type="entry name" value="PAP2_like_5"/>
    <property type="match status" value="1"/>
</dbReference>
<reference evidence="3 4" key="1">
    <citation type="submission" date="2019-02" db="EMBL/GenBank/DDBJ databases">
        <title>Genomic Encyclopedia of Type Strains, Phase IV (KMG-IV): sequencing the most valuable type-strain genomes for metagenomic binning, comparative biology and taxonomic classification.</title>
        <authorList>
            <person name="Goeker M."/>
        </authorList>
    </citation>
    <scope>NUCLEOTIDE SEQUENCE [LARGE SCALE GENOMIC DNA]</scope>
    <source>
        <strain evidence="3 4">DSM 28825</strain>
    </source>
</reference>
<feature type="domain" description="Phosphatidic acid phosphatase type 2/haloperoxidase" evidence="2">
    <location>
        <begin position="110"/>
        <end position="211"/>
    </location>
</feature>
<feature type="transmembrane region" description="Helical" evidence="1">
    <location>
        <begin position="168"/>
        <end position="186"/>
    </location>
</feature>
<gene>
    <name evidence="3" type="ORF">EV201_0133</name>
</gene>
<dbReference type="Gene3D" id="1.20.144.10">
    <property type="entry name" value="Phosphatidic acid phosphatase type 2/haloperoxidase"/>
    <property type="match status" value="1"/>
</dbReference>
<protein>
    <submittedName>
        <fullName evidence="3">PAP2 superfamily protein</fullName>
    </submittedName>
</protein>
<comment type="caution">
    <text evidence="3">The sequence shown here is derived from an EMBL/GenBank/DDBJ whole genome shotgun (WGS) entry which is preliminary data.</text>
</comment>
<dbReference type="OrthoDB" id="9773582at2"/>
<keyword evidence="1" id="KW-0472">Membrane</keyword>
<feature type="transmembrane region" description="Helical" evidence="1">
    <location>
        <begin position="192"/>
        <end position="214"/>
    </location>
</feature>
<dbReference type="InterPro" id="IPR000326">
    <property type="entry name" value="PAP2/HPO"/>
</dbReference>
<dbReference type="SUPFAM" id="SSF48317">
    <property type="entry name" value="Acid phosphatase/Vanadium-dependent haloperoxidase"/>
    <property type="match status" value="1"/>
</dbReference>